<dbReference type="AlphaFoldDB" id="A0A069NQD4"/>
<reference evidence="1 2" key="1">
    <citation type="submission" date="2014-03" db="EMBL/GenBank/DDBJ databases">
        <title>Draft Genome Sequences of Four Burkholderia Strains.</title>
        <authorList>
            <person name="Liu X.Y."/>
            <person name="Li C.X."/>
            <person name="Xu J.H."/>
        </authorList>
    </citation>
    <scope>NUCLEOTIDE SEQUENCE [LARGE SCALE GENOMIC DNA]</scope>
    <source>
        <strain evidence="1 2">R27</strain>
    </source>
</reference>
<proteinExistence type="predicted"/>
<organism evidence="1 2">
    <name type="scientific">Caballeronia grimmiae</name>
    <dbReference type="NCBI Taxonomy" id="1071679"/>
    <lineage>
        <taxon>Bacteria</taxon>
        <taxon>Pseudomonadati</taxon>
        <taxon>Pseudomonadota</taxon>
        <taxon>Betaproteobacteria</taxon>
        <taxon>Burkholderiales</taxon>
        <taxon>Burkholderiaceae</taxon>
        <taxon>Caballeronia</taxon>
    </lineage>
</organism>
<gene>
    <name evidence="1" type="ORF">BG57_23560</name>
</gene>
<comment type="caution">
    <text evidence="1">The sequence shown here is derived from an EMBL/GenBank/DDBJ whole genome shotgun (WGS) entry which is preliminary data.</text>
</comment>
<accession>A0A069NQD4</accession>
<evidence type="ECO:0000313" key="2">
    <source>
        <dbReference type="Proteomes" id="UP000027439"/>
    </source>
</evidence>
<dbReference type="Proteomes" id="UP000027439">
    <property type="component" value="Unassembled WGS sequence"/>
</dbReference>
<evidence type="ECO:0000313" key="1">
    <source>
        <dbReference type="EMBL" id="KDR27226.1"/>
    </source>
</evidence>
<name>A0A069NQD4_9BURK</name>
<dbReference type="EMBL" id="JFHE01000045">
    <property type="protein sequence ID" value="KDR27226.1"/>
    <property type="molecule type" value="Genomic_DNA"/>
</dbReference>
<sequence length="73" mass="7492">MDGLSARVPYALTGTAATLSFAATSTEVSTIARLALGKGGVYAEFVSTISRGHRAQILPDDEATAQVNPPRSG</sequence>
<protein>
    <submittedName>
        <fullName evidence="1">Uncharacterized protein</fullName>
    </submittedName>
</protein>